<organism evidence="5 6">
    <name type="scientific">Cellulosilyticum lentocellum (strain ATCC 49066 / DSM 5427 / NCIMB 11756 / RHM5)</name>
    <name type="common">Clostridium lentocellum</name>
    <dbReference type="NCBI Taxonomy" id="642492"/>
    <lineage>
        <taxon>Bacteria</taxon>
        <taxon>Bacillati</taxon>
        <taxon>Bacillota</taxon>
        <taxon>Clostridia</taxon>
        <taxon>Lachnospirales</taxon>
        <taxon>Cellulosilyticaceae</taxon>
        <taxon>Cellulosilyticum</taxon>
    </lineage>
</organism>
<evidence type="ECO:0000256" key="2">
    <source>
        <dbReference type="ARBA" id="ARBA00023125"/>
    </source>
</evidence>
<dbReference type="PROSITE" id="PS01117">
    <property type="entry name" value="HTH_MARR_1"/>
    <property type="match status" value="1"/>
</dbReference>
<evidence type="ECO:0000313" key="5">
    <source>
        <dbReference type="EMBL" id="ADZ82371.1"/>
    </source>
</evidence>
<protein>
    <submittedName>
        <fullName evidence="5">Transcriptional regulator, MarR family</fullName>
    </submittedName>
</protein>
<dbReference type="PROSITE" id="PS50995">
    <property type="entry name" value="HTH_MARR_2"/>
    <property type="match status" value="1"/>
</dbReference>
<dbReference type="Proteomes" id="UP000008467">
    <property type="component" value="Chromosome"/>
</dbReference>
<dbReference type="STRING" id="642492.Clole_0637"/>
<dbReference type="RefSeq" id="WP_013655672.1">
    <property type="nucleotide sequence ID" value="NC_015275.1"/>
</dbReference>
<name>F2JN29_CELLD</name>
<dbReference type="InterPro" id="IPR036388">
    <property type="entry name" value="WH-like_DNA-bd_sf"/>
</dbReference>
<keyword evidence="2" id="KW-0238">DNA-binding</keyword>
<dbReference type="Pfam" id="PF01047">
    <property type="entry name" value="MarR"/>
    <property type="match status" value="1"/>
</dbReference>
<dbReference type="Gene3D" id="1.10.10.10">
    <property type="entry name" value="Winged helix-like DNA-binding domain superfamily/Winged helix DNA-binding domain"/>
    <property type="match status" value="1"/>
</dbReference>
<feature type="domain" description="HTH marR-type" evidence="4">
    <location>
        <begin position="1"/>
        <end position="131"/>
    </location>
</feature>
<evidence type="ECO:0000256" key="3">
    <source>
        <dbReference type="ARBA" id="ARBA00023163"/>
    </source>
</evidence>
<dbReference type="SUPFAM" id="SSF46785">
    <property type="entry name" value="Winged helix' DNA-binding domain"/>
    <property type="match status" value="1"/>
</dbReference>
<keyword evidence="1" id="KW-0805">Transcription regulation</keyword>
<dbReference type="InterPro" id="IPR023187">
    <property type="entry name" value="Tscrpt_reg_MarR-type_CS"/>
</dbReference>
<dbReference type="PANTHER" id="PTHR42756">
    <property type="entry name" value="TRANSCRIPTIONAL REGULATOR, MARR"/>
    <property type="match status" value="1"/>
</dbReference>
<dbReference type="GO" id="GO:0003700">
    <property type="term" value="F:DNA-binding transcription factor activity"/>
    <property type="evidence" value="ECO:0007669"/>
    <property type="project" value="InterPro"/>
</dbReference>
<accession>F2JN29</accession>
<gene>
    <name evidence="5" type="ordered locus">Clole_0637</name>
</gene>
<keyword evidence="6" id="KW-1185">Reference proteome</keyword>
<dbReference type="GO" id="GO:0003677">
    <property type="term" value="F:DNA binding"/>
    <property type="evidence" value="ECO:0007669"/>
    <property type="project" value="UniProtKB-KW"/>
</dbReference>
<dbReference type="AlphaFoldDB" id="F2JN29"/>
<sequence length="145" mass="16324">MLMNDLSIIVRHSNAFLIRKLQKYGVGCAEHVVLTFLAKNNGVNQESIAQFYKLDKGAVAKTLGKLEEKGYIIRKVNEENQREKIITLSESGKEIITEMEQLLKEFNAAIFEGMSVEEIKTVEKLVGTISKNVLNHLKDGDDVND</sequence>
<dbReference type="InterPro" id="IPR036390">
    <property type="entry name" value="WH_DNA-bd_sf"/>
</dbReference>
<proteinExistence type="predicted"/>
<dbReference type="PANTHER" id="PTHR42756:SF1">
    <property type="entry name" value="TRANSCRIPTIONAL REPRESSOR OF EMRAB OPERON"/>
    <property type="match status" value="1"/>
</dbReference>
<dbReference type="HOGENOM" id="CLU_083287_18_0_9"/>
<dbReference type="SMART" id="SM00347">
    <property type="entry name" value="HTH_MARR"/>
    <property type="match status" value="1"/>
</dbReference>
<reference evidence="5 6" key="1">
    <citation type="journal article" date="2011" name="J. Bacteriol.">
        <title>Complete genome sequence of the cellulose-degrading bacterium Cellulosilyticum lentocellum.</title>
        <authorList>
            <consortium name="US DOE Joint Genome Institute"/>
            <person name="Miller D.A."/>
            <person name="Suen G."/>
            <person name="Bruce D."/>
            <person name="Copeland A."/>
            <person name="Cheng J.F."/>
            <person name="Detter C."/>
            <person name="Goodwin L.A."/>
            <person name="Han C.S."/>
            <person name="Hauser L.J."/>
            <person name="Land M.L."/>
            <person name="Lapidus A."/>
            <person name="Lucas S."/>
            <person name="Meincke L."/>
            <person name="Pitluck S."/>
            <person name="Tapia R."/>
            <person name="Teshima H."/>
            <person name="Woyke T."/>
            <person name="Fox B.G."/>
            <person name="Angert E.R."/>
            <person name="Currie C.R."/>
        </authorList>
    </citation>
    <scope>NUCLEOTIDE SEQUENCE [LARGE SCALE GENOMIC DNA]</scope>
    <source>
        <strain evidence="6">ATCC 49066 / DSM 5427 / NCIMB 11756 / RHM5</strain>
    </source>
</reference>
<evidence type="ECO:0000259" key="4">
    <source>
        <dbReference type="PROSITE" id="PS50995"/>
    </source>
</evidence>
<dbReference type="KEGG" id="cle:Clole_0637"/>
<keyword evidence="3" id="KW-0804">Transcription</keyword>
<evidence type="ECO:0000256" key="1">
    <source>
        <dbReference type="ARBA" id="ARBA00023015"/>
    </source>
</evidence>
<dbReference type="InterPro" id="IPR000835">
    <property type="entry name" value="HTH_MarR-typ"/>
</dbReference>
<dbReference type="EMBL" id="CP002582">
    <property type="protein sequence ID" value="ADZ82371.1"/>
    <property type="molecule type" value="Genomic_DNA"/>
</dbReference>
<dbReference type="PRINTS" id="PR00598">
    <property type="entry name" value="HTHMARR"/>
</dbReference>
<dbReference type="eggNOG" id="COG1846">
    <property type="taxonomic scope" value="Bacteria"/>
</dbReference>
<evidence type="ECO:0000313" key="6">
    <source>
        <dbReference type="Proteomes" id="UP000008467"/>
    </source>
</evidence>